<organism evidence="7 8">
    <name type="scientific">Lysobacter panacisoli</name>
    <dbReference type="NCBI Taxonomy" id="1255263"/>
    <lineage>
        <taxon>Bacteria</taxon>
        <taxon>Pseudomonadati</taxon>
        <taxon>Pseudomonadota</taxon>
        <taxon>Gammaproteobacteria</taxon>
        <taxon>Lysobacterales</taxon>
        <taxon>Lysobacteraceae</taxon>
        <taxon>Lysobacter</taxon>
    </lineage>
</organism>
<evidence type="ECO:0000259" key="5">
    <source>
        <dbReference type="PROSITE" id="PS50112"/>
    </source>
</evidence>
<feature type="domain" description="PAS" evidence="5">
    <location>
        <begin position="23"/>
        <end position="81"/>
    </location>
</feature>
<dbReference type="InterPro" id="IPR036890">
    <property type="entry name" value="HATPase_C_sf"/>
</dbReference>
<dbReference type="InterPro" id="IPR005467">
    <property type="entry name" value="His_kinase_dom"/>
</dbReference>
<dbReference type="Pfam" id="PF13426">
    <property type="entry name" value="PAS_9"/>
    <property type="match status" value="1"/>
</dbReference>
<gene>
    <name evidence="7" type="ORF">GCM10025759_22430</name>
</gene>
<dbReference type="SUPFAM" id="SSF55874">
    <property type="entry name" value="ATPase domain of HSP90 chaperone/DNA topoisomerase II/histidine kinase"/>
    <property type="match status" value="1"/>
</dbReference>
<evidence type="ECO:0000256" key="3">
    <source>
        <dbReference type="ARBA" id="ARBA00022553"/>
    </source>
</evidence>
<dbReference type="Gene3D" id="3.30.565.10">
    <property type="entry name" value="Histidine kinase-like ATPase, C-terminal domain"/>
    <property type="match status" value="1"/>
</dbReference>
<dbReference type="SUPFAM" id="SSF55785">
    <property type="entry name" value="PYP-like sensor domain (PAS domain)"/>
    <property type="match status" value="1"/>
</dbReference>
<dbReference type="SMART" id="SM00387">
    <property type="entry name" value="HATPase_c"/>
    <property type="match status" value="1"/>
</dbReference>
<dbReference type="Gene3D" id="3.30.450.20">
    <property type="entry name" value="PAS domain"/>
    <property type="match status" value="1"/>
</dbReference>
<dbReference type="Proteomes" id="UP001501083">
    <property type="component" value="Unassembled WGS sequence"/>
</dbReference>
<dbReference type="Gene3D" id="1.10.287.130">
    <property type="match status" value="1"/>
</dbReference>
<dbReference type="InterPro" id="IPR000014">
    <property type="entry name" value="PAS"/>
</dbReference>
<dbReference type="CDD" id="cd00130">
    <property type="entry name" value="PAS"/>
    <property type="match status" value="1"/>
</dbReference>
<keyword evidence="3" id="KW-0597">Phosphoprotein</keyword>
<dbReference type="PRINTS" id="PR00344">
    <property type="entry name" value="BCTRLSENSOR"/>
</dbReference>
<evidence type="ECO:0000313" key="7">
    <source>
        <dbReference type="EMBL" id="GAA5076998.1"/>
    </source>
</evidence>
<dbReference type="PROSITE" id="PS50113">
    <property type="entry name" value="PAC"/>
    <property type="match status" value="1"/>
</dbReference>
<dbReference type="InterPro" id="IPR036097">
    <property type="entry name" value="HisK_dim/P_sf"/>
</dbReference>
<dbReference type="PANTHER" id="PTHR43065:SF49">
    <property type="entry name" value="HISTIDINE KINASE"/>
    <property type="match status" value="1"/>
</dbReference>
<evidence type="ECO:0000259" key="6">
    <source>
        <dbReference type="PROSITE" id="PS50113"/>
    </source>
</evidence>
<reference evidence="8" key="1">
    <citation type="journal article" date="2019" name="Int. J. Syst. Evol. Microbiol.">
        <title>The Global Catalogue of Microorganisms (GCM) 10K type strain sequencing project: providing services to taxonomists for standard genome sequencing and annotation.</title>
        <authorList>
            <consortium name="The Broad Institute Genomics Platform"/>
            <consortium name="The Broad Institute Genome Sequencing Center for Infectious Disease"/>
            <person name="Wu L."/>
            <person name="Ma J."/>
        </authorList>
    </citation>
    <scope>NUCLEOTIDE SEQUENCE [LARGE SCALE GENOMIC DNA]</scope>
    <source>
        <strain evidence="8">JCM 19212</strain>
    </source>
</reference>
<dbReference type="InterPro" id="IPR004358">
    <property type="entry name" value="Sig_transdc_His_kin-like_C"/>
</dbReference>
<evidence type="ECO:0000313" key="8">
    <source>
        <dbReference type="Proteomes" id="UP001501083"/>
    </source>
</evidence>
<feature type="domain" description="PAC" evidence="6">
    <location>
        <begin position="98"/>
        <end position="149"/>
    </location>
</feature>
<accession>A0ABP9LES9</accession>
<dbReference type="SMART" id="SM00091">
    <property type="entry name" value="PAS"/>
    <property type="match status" value="1"/>
</dbReference>
<proteinExistence type="predicted"/>
<dbReference type="SMART" id="SM00388">
    <property type="entry name" value="HisKA"/>
    <property type="match status" value="1"/>
</dbReference>
<dbReference type="PROSITE" id="PS50112">
    <property type="entry name" value="PAS"/>
    <property type="match status" value="1"/>
</dbReference>
<evidence type="ECO:0000256" key="2">
    <source>
        <dbReference type="ARBA" id="ARBA00012438"/>
    </source>
</evidence>
<evidence type="ECO:0000256" key="1">
    <source>
        <dbReference type="ARBA" id="ARBA00000085"/>
    </source>
</evidence>
<name>A0ABP9LES9_9GAMM</name>
<dbReference type="InterPro" id="IPR000700">
    <property type="entry name" value="PAS-assoc_C"/>
</dbReference>
<evidence type="ECO:0000259" key="4">
    <source>
        <dbReference type="PROSITE" id="PS50109"/>
    </source>
</evidence>
<comment type="catalytic activity">
    <reaction evidence="1">
        <text>ATP + protein L-histidine = ADP + protein N-phospho-L-histidine.</text>
        <dbReference type="EC" id="2.7.13.3"/>
    </reaction>
</comment>
<dbReference type="PROSITE" id="PS50109">
    <property type="entry name" value="HIS_KIN"/>
    <property type="match status" value="1"/>
</dbReference>
<sequence length="394" mass="42757">MADMIPAQAPRGGAVATKGLDDEARQLALLIGGVTDYAIYMLDPNGYIRSWNPGGERIKGYSEREIVGQHFSRFYTREDVERGEPARGLATARAQGKFEAEGWRVRKDGSRFRASVVIDPIWQEGELIGFAKVTRDVTERYEAQQRLIDAQKALVQSQKLEAIGKLTLGLAHDFNNLLTVIVNSLDLITLKNSDDPRVQEWTEAAQRAADRGTLLTRQLLAFARGQNLAPEVHDINDLLARSAEMYRRACGSAIQFRLELADALPPVDVDMAQFEAGILNLVANSRDAMPTGGTIVVRSSTVETAPPSAPETTPRLYVAVDVIDDGHGMSMEVADRATEPFFTTKDVGRGSGLGLSQVFGFAAQSGGFATLDSEPGRGTTVRVCLPVIGGRPNG</sequence>
<dbReference type="EC" id="2.7.13.3" evidence="2"/>
<dbReference type="Pfam" id="PF00512">
    <property type="entry name" value="HisKA"/>
    <property type="match status" value="1"/>
</dbReference>
<protein>
    <recommendedName>
        <fullName evidence="2">histidine kinase</fullName>
        <ecNumber evidence="2">2.7.13.3</ecNumber>
    </recommendedName>
</protein>
<keyword evidence="8" id="KW-1185">Reference proteome</keyword>
<dbReference type="NCBIfam" id="TIGR00229">
    <property type="entry name" value="sensory_box"/>
    <property type="match status" value="1"/>
</dbReference>
<comment type="caution">
    <text evidence="7">The sequence shown here is derived from an EMBL/GenBank/DDBJ whole genome shotgun (WGS) entry which is preliminary data.</text>
</comment>
<dbReference type="InterPro" id="IPR003661">
    <property type="entry name" value="HisK_dim/P_dom"/>
</dbReference>
<dbReference type="SUPFAM" id="SSF47384">
    <property type="entry name" value="Homodimeric domain of signal transducing histidine kinase"/>
    <property type="match status" value="1"/>
</dbReference>
<dbReference type="EMBL" id="BAABKY010000002">
    <property type="protein sequence ID" value="GAA5076998.1"/>
    <property type="molecule type" value="Genomic_DNA"/>
</dbReference>
<dbReference type="CDD" id="cd00082">
    <property type="entry name" value="HisKA"/>
    <property type="match status" value="1"/>
</dbReference>
<dbReference type="Pfam" id="PF02518">
    <property type="entry name" value="HATPase_c"/>
    <property type="match status" value="1"/>
</dbReference>
<feature type="domain" description="Histidine kinase" evidence="4">
    <location>
        <begin position="169"/>
        <end position="389"/>
    </location>
</feature>
<dbReference type="InterPro" id="IPR003594">
    <property type="entry name" value="HATPase_dom"/>
</dbReference>
<dbReference type="PANTHER" id="PTHR43065">
    <property type="entry name" value="SENSOR HISTIDINE KINASE"/>
    <property type="match status" value="1"/>
</dbReference>
<dbReference type="InterPro" id="IPR035965">
    <property type="entry name" value="PAS-like_dom_sf"/>
</dbReference>